<dbReference type="AlphaFoldDB" id="A0A392U0B3"/>
<sequence>MAGFQLGCALLLTLAPIIMSQGGIFGPVVSGFLWVLVWLSVASSTPDRNPQISKYELEYILNKRQQSFP</sequence>
<keyword evidence="3" id="KW-1185">Reference proteome</keyword>
<comment type="caution">
    <text evidence="2">The sequence shown here is derived from an EMBL/GenBank/DDBJ whole genome shotgun (WGS) entry which is preliminary data.</text>
</comment>
<name>A0A392U0B3_9FABA</name>
<dbReference type="Proteomes" id="UP000265520">
    <property type="component" value="Unassembled WGS sequence"/>
</dbReference>
<organism evidence="2 3">
    <name type="scientific">Trifolium medium</name>
    <dbReference type="NCBI Taxonomy" id="97028"/>
    <lineage>
        <taxon>Eukaryota</taxon>
        <taxon>Viridiplantae</taxon>
        <taxon>Streptophyta</taxon>
        <taxon>Embryophyta</taxon>
        <taxon>Tracheophyta</taxon>
        <taxon>Spermatophyta</taxon>
        <taxon>Magnoliopsida</taxon>
        <taxon>eudicotyledons</taxon>
        <taxon>Gunneridae</taxon>
        <taxon>Pentapetalae</taxon>
        <taxon>rosids</taxon>
        <taxon>fabids</taxon>
        <taxon>Fabales</taxon>
        <taxon>Fabaceae</taxon>
        <taxon>Papilionoideae</taxon>
        <taxon>50 kb inversion clade</taxon>
        <taxon>NPAAA clade</taxon>
        <taxon>Hologalegina</taxon>
        <taxon>IRL clade</taxon>
        <taxon>Trifolieae</taxon>
        <taxon>Trifolium</taxon>
    </lineage>
</organism>
<evidence type="ECO:0000256" key="1">
    <source>
        <dbReference type="SAM" id="SignalP"/>
    </source>
</evidence>
<reference evidence="2 3" key="1">
    <citation type="journal article" date="2018" name="Front. Plant Sci.">
        <title>Red Clover (Trifolium pratense) and Zigzag Clover (T. medium) - A Picture of Genomic Similarities and Differences.</title>
        <authorList>
            <person name="Dluhosova J."/>
            <person name="Istvanek J."/>
            <person name="Nedelnik J."/>
            <person name="Repkova J."/>
        </authorList>
    </citation>
    <scope>NUCLEOTIDE SEQUENCE [LARGE SCALE GENOMIC DNA]</scope>
    <source>
        <strain evidence="3">cv. 10/8</strain>
        <tissue evidence="2">Leaf</tissue>
    </source>
</reference>
<dbReference type="EMBL" id="LXQA010704481">
    <property type="protein sequence ID" value="MCI66883.1"/>
    <property type="molecule type" value="Genomic_DNA"/>
</dbReference>
<feature type="chain" id="PRO_5017409364" evidence="1">
    <location>
        <begin position="21"/>
        <end position="69"/>
    </location>
</feature>
<proteinExistence type="predicted"/>
<accession>A0A392U0B3</accession>
<evidence type="ECO:0000313" key="3">
    <source>
        <dbReference type="Proteomes" id="UP000265520"/>
    </source>
</evidence>
<feature type="non-terminal residue" evidence="2">
    <location>
        <position position="69"/>
    </location>
</feature>
<evidence type="ECO:0000313" key="2">
    <source>
        <dbReference type="EMBL" id="MCI66883.1"/>
    </source>
</evidence>
<feature type="signal peptide" evidence="1">
    <location>
        <begin position="1"/>
        <end position="20"/>
    </location>
</feature>
<keyword evidence="1" id="KW-0732">Signal</keyword>
<protein>
    <submittedName>
        <fullName evidence="2">Sodium-dependent phosphate transport protein</fullName>
    </submittedName>
</protein>